<proteinExistence type="predicted"/>
<sequence length="138" mass="15626">MGCNMDSELLSLLGATLIAVQKVDNLLYRSIQPLCKYQPLEALNTLGRMTPELFLQGTTAELKQTLLLLNDNVGEALPLSMNQMSDFIYKRNLVTRQFWQITDAEVKGGEKMANPKQFLLNLLNECEQWGMQVESSQK</sequence>
<dbReference type="Proteomes" id="UP000031672">
    <property type="component" value="Unassembled WGS sequence"/>
</dbReference>
<name>A0A0C2JKG8_9VIBR</name>
<accession>A0A0C2NTA1</accession>
<keyword evidence="2" id="KW-1185">Reference proteome</keyword>
<dbReference type="AlphaFoldDB" id="A0A0C2JKG8"/>
<accession>A0A0C2JKG8</accession>
<dbReference type="EMBL" id="JTKH01000019">
    <property type="protein sequence ID" value="KII78454.1"/>
    <property type="molecule type" value="Genomic_DNA"/>
</dbReference>
<gene>
    <name evidence="1" type="ORF">OJ16_10285</name>
</gene>
<evidence type="ECO:0000313" key="2">
    <source>
        <dbReference type="Proteomes" id="UP000031672"/>
    </source>
</evidence>
<organism evidence="1 2">
    <name type="scientific">Vibrio renipiscarius</name>
    <dbReference type="NCBI Taxonomy" id="1461322"/>
    <lineage>
        <taxon>Bacteria</taxon>
        <taxon>Pseudomonadati</taxon>
        <taxon>Pseudomonadota</taxon>
        <taxon>Gammaproteobacteria</taxon>
        <taxon>Vibrionales</taxon>
        <taxon>Vibrionaceae</taxon>
        <taxon>Vibrio</taxon>
    </lineage>
</organism>
<protein>
    <submittedName>
        <fullName evidence="1">Uncharacterized protein</fullName>
    </submittedName>
</protein>
<comment type="caution">
    <text evidence="1">The sequence shown here is derived from an EMBL/GenBank/DDBJ whole genome shotgun (WGS) entry which is preliminary data.</text>
</comment>
<reference evidence="1 2" key="1">
    <citation type="submission" date="2014-11" db="EMBL/GenBank/DDBJ databases">
        <title>Draft Genome Sequence of Vibrio piscirenalis strains CECT 8603T and CECT 8604, two marine Gammaproteobacterium isolated from cultured gilthead sea bream (Sparus aurata).</title>
        <authorList>
            <person name="Arahal D.R."/>
            <person name="Rodrigo-Torres L."/>
            <person name="Lucena T."/>
            <person name="Pujalte M.J."/>
        </authorList>
    </citation>
    <scope>NUCLEOTIDE SEQUENCE [LARGE SCALE GENOMIC DNA]</scope>
    <source>
        <strain evidence="1 2">DCR 1-4-2</strain>
    </source>
</reference>
<evidence type="ECO:0000313" key="1">
    <source>
        <dbReference type="EMBL" id="KII78454.1"/>
    </source>
</evidence>